<dbReference type="EMBL" id="FZNK01000031">
    <property type="protein sequence ID" value="SNR78706.1"/>
    <property type="molecule type" value="Genomic_DNA"/>
</dbReference>
<dbReference type="Pfam" id="PF24033">
    <property type="entry name" value="DUF7342"/>
    <property type="match status" value="1"/>
</dbReference>
<name>A0A238Z5Q0_HALEZ</name>
<dbReference type="RefSeq" id="WP_244166340.1">
    <property type="nucleotide sequence ID" value="NZ_FZNK01000031.1"/>
</dbReference>
<gene>
    <name evidence="2" type="ORF">SAMN06266787_1313</name>
</gene>
<dbReference type="Proteomes" id="UP000198297">
    <property type="component" value="Unassembled WGS sequence"/>
</dbReference>
<protein>
    <recommendedName>
        <fullName evidence="4">Sugar-specific transcriptional regulator TrmB</fullName>
    </recommendedName>
</protein>
<proteinExistence type="predicted"/>
<organism evidence="2 3">
    <name type="scientific">Halorubrum ezzemoulense</name>
    <name type="common">Halorubrum chaoviator</name>
    <dbReference type="NCBI Taxonomy" id="337243"/>
    <lineage>
        <taxon>Archaea</taxon>
        <taxon>Methanobacteriati</taxon>
        <taxon>Methanobacteriota</taxon>
        <taxon>Stenosarchaea group</taxon>
        <taxon>Halobacteria</taxon>
        <taxon>Halobacteriales</taxon>
        <taxon>Haloferacaceae</taxon>
        <taxon>Halorubrum</taxon>
    </lineage>
</organism>
<dbReference type="InterPro" id="IPR055766">
    <property type="entry name" value="DUF7342"/>
</dbReference>
<evidence type="ECO:0000313" key="2">
    <source>
        <dbReference type="EMBL" id="SNR78706.1"/>
    </source>
</evidence>
<feature type="region of interest" description="Disordered" evidence="1">
    <location>
        <begin position="1"/>
        <end position="24"/>
    </location>
</feature>
<accession>A0A238Z5Q0</accession>
<evidence type="ECO:0008006" key="4">
    <source>
        <dbReference type="Google" id="ProtNLM"/>
    </source>
</evidence>
<evidence type="ECO:0000256" key="1">
    <source>
        <dbReference type="SAM" id="MobiDB-lite"/>
    </source>
</evidence>
<sequence length="186" mass="21357">MAEDEPKVGSSPPDTETAEQQWRENRTTFQRVYDVISGVTECERIDTIAERAACSVDGARNALTQLTEMGIATRRGSRPVEFRRNDSYFRWKRIETLADDHSLPELRDRLNELIDEDSEFQDRFEVPDPNAVPSTRLADSDHTAVHESLESLSRWRTVRYDIELLQDAITRVERHQHGDDQAGISA</sequence>
<evidence type="ECO:0000313" key="3">
    <source>
        <dbReference type="Proteomes" id="UP000198297"/>
    </source>
</evidence>
<dbReference type="AlphaFoldDB" id="A0A238Z5Q0"/>
<reference evidence="2 3" key="1">
    <citation type="submission" date="2017-06" db="EMBL/GenBank/DDBJ databases">
        <authorList>
            <person name="Kim H.J."/>
            <person name="Triplett B.A."/>
        </authorList>
    </citation>
    <scope>NUCLEOTIDE SEQUENCE [LARGE SCALE GENOMIC DNA]</scope>
    <source>
        <strain evidence="2 3">DSM 19316</strain>
    </source>
</reference>